<evidence type="ECO:0000256" key="4">
    <source>
        <dbReference type="ARBA" id="ARBA00022989"/>
    </source>
</evidence>
<evidence type="ECO:0000256" key="3">
    <source>
        <dbReference type="ARBA" id="ARBA00022692"/>
    </source>
</evidence>
<feature type="transmembrane region" description="Helical" evidence="6">
    <location>
        <begin position="178"/>
        <end position="204"/>
    </location>
</feature>
<keyword evidence="8" id="KW-1185">Reference proteome</keyword>
<evidence type="ECO:0000256" key="5">
    <source>
        <dbReference type="ARBA" id="ARBA00023136"/>
    </source>
</evidence>
<evidence type="ECO:0000313" key="7">
    <source>
        <dbReference type="EMBL" id="MFD2531422.1"/>
    </source>
</evidence>
<feature type="transmembrane region" description="Helical" evidence="6">
    <location>
        <begin position="216"/>
        <end position="237"/>
    </location>
</feature>
<keyword evidence="3 6" id="KW-0812">Transmembrane</keyword>
<protein>
    <submittedName>
        <fullName evidence="7">YihY/virulence factor BrkB family protein</fullName>
    </submittedName>
</protein>
<keyword evidence="5 6" id="KW-0472">Membrane</keyword>
<dbReference type="EMBL" id="JBHULI010000003">
    <property type="protein sequence ID" value="MFD2531422.1"/>
    <property type="molecule type" value="Genomic_DNA"/>
</dbReference>
<sequence length="304" mass="33708">MEFIRNTSKVISKAVHGFIEDNCFQYSAAVSFYTLFSLAPIVLITVYTAGLFAGNESVMAELTGFLNQTVGADSTEAVILLVETIQTDTRNVLYLVLSFGFLLISATTVFVQFKDSFNRIFRIVPRKEAGFLKILFDRAVSFGMILLLGLAMIFSLIVDSVLIGLFDLLSENYESVRIVLTSLGGNLLTFIMIFFAILTMLYILPDVRSRRKPWVIGSLVTAILLVLGKFGVGVIIGNSSLNELTGASSSIIILMLWVYYSSIIVFFGIELVKAMAERGDKEVKAGRFARKMRMVETDAQKKES</sequence>
<comment type="subcellular location">
    <subcellularLocation>
        <location evidence="1">Cell membrane</location>
        <topology evidence="1">Multi-pass membrane protein</topology>
    </subcellularLocation>
</comment>
<dbReference type="PANTHER" id="PTHR30213:SF1">
    <property type="entry name" value="INNER MEMBRANE PROTEIN YHJD"/>
    <property type="match status" value="1"/>
</dbReference>
<feature type="transmembrane region" description="Helical" evidence="6">
    <location>
        <begin position="249"/>
        <end position="272"/>
    </location>
</feature>
<dbReference type="InterPro" id="IPR017039">
    <property type="entry name" value="Virul_fac_BrkB"/>
</dbReference>
<organism evidence="7 8">
    <name type="scientific">Gracilimonas halophila</name>
    <dbReference type="NCBI Taxonomy" id="1834464"/>
    <lineage>
        <taxon>Bacteria</taxon>
        <taxon>Pseudomonadati</taxon>
        <taxon>Balneolota</taxon>
        <taxon>Balneolia</taxon>
        <taxon>Balneolales</taxon>
        <taxon>Balneolaceae</taxon>
        <taxon>Gracilimonas</taxon>
    </lineage>
</organism>
<keyword evidence="4 6" id="KW-1133">Transmembrane helix</keyword>
<feature type="transmembrane region" description="Helical" evidence="6">
    <location>
        <begin position="92"/>
        <end position="113"/>
    </location>
</feature>
<evidence type="ECO:0000313" key="8">
    <source>
        <dbReference type="Proteomes" id="UP001597460"/>
    </source>
</evidence>
<dbReference type="Pfam" id="PF03631">
    <property type="entry name" value="Virul_fac_BrkB"/>
    <property type="match status" value="1"/>
</dbReference>
<keyword evidence="2" id="KW-1003">Cell membrane</keyword>
<accession>A0ABW5JIP0</accession>
<reference evidence="8" key="1">
    <citation type="journal article" date="2019" name="Int. J. Syst. Evol. Microbiol.">
        <title>The Global Catalogue of Microorganisms (GCM) 10K type strain sequencing project: providing services to taxonomists for standard genome sequencing and annotation.</title>
        <authorList>
            <consortium name="The Broad Institute Genomics Platform"/>
            <consortium name="The Broad Institute Genome Sequencing Center for Infectious Disease"/>
            <person name="Wu L."/>
            <person name="Ma J."/>
        </authorList>
    </citation>
    <scope>NUCLEOTIDE SEQUENCE [LARGE SCALE GENOMIC DNA]</scope>
    <source>
        <strain evidence="8">KCTC 52042</strain>
    </source>
</reference>
<gene>
    <name evidence="7" type="ORF">ACFSVN_03075</name>
</gene>
<dbReference type="PIRSF" id="PIRSF035875">
    <property type="entry name" value="RNase_BN"/>
    <property type="match status" value="1"/>
</dbReference>
<comment type="caution">
    <text evidence="7">The sequence shown here is derived from an EMBL/GenBank/DDBJ whole genome shotgun (WGS) entry which is preliminary data.</text>
</comment>
<feature type="transmembrane region" description="Helical" evidence="6">
    <location>
        <begin position="32"/>
        <end position="53"/>
    </location>
</feature>
<feature type="transmembrane region" description="Helical" evidence="6">
    <location>
        <begin position="134"/>
        <end position="158"/>
    </location>
</feature>
<evidence type="ECO:0000256" key="1">
    <source>
        <dbReference type="ARBA" id="ARBA00004651"/>
    </source>
</evidence>
<dbReference type="RefSeq" id="WP_390298443.1">
    <property type="nucleotide sequence ID" value="NZ_JBHULI010000003.1"/>
</dbReference>
<dbReference type="Proteomes" id="UP001597460">
    <property type="component" value="Unassembled WGS sequence"/>
</dbReference>
<name>A0ABW5JIP0_9BACT</name>
<evidence type="ECO:0000256" key="6">
    <source>
        <dbReference type="SAM" id="Phobius"/>
    </source>
</evidence>
<evidence type="ECO:0000256" key="2">
    <source>
        <dbReference type="ARBA" id="ARBA00022475"/>
    </source>
</evidence>
<proteinExistence type="predicted"/>
<dbReference type="PANTHER" id="PTHR30213">
    <property type="entry name" value="INNER MEMBRANE PROTEIN YHJD"/>
    <property type="match status" value="1"/>
</dbReference>